<name>A0A6N1NDT9_9VIRU</name>
<dbReference type="Pfam" id="PF00004">
    <property type="entry name" value="AAA"/>
    <property type="match status" value="1"/>
</dbReference>
<dbReference type="EMBL" id="MF405918">
    <property type="protein sequence ID" value="QKU33675.1"/>
    <property type="molecule type" value="Genomic_DNA"/>
</dbReference>
<evidence type="ECO:0000259" key="1">
    <source>
        <dbReference type="Pfam" id="PF00004"/>
    </source>
</evidence>
<dbReference type="SUPFAM" id="SSF52540">
    <property type="entry name" value="P-loop containing nucleoside triphosphate hydrolases"/>
    <property type="match status" value="1"/>
</dbReference>
<dbReference type="InterPro" id="IPR050747">
    <property type="entry name" value="Mitochondrial_chaperone_BCS1"/>
</dbReference>
<dbReference type="InterPro" id="IPR027417">
    <property type="entry name" value="P-loop_NTPase"/>
</dbReference>
<dbReference type="PANTHER" id="PTHR23070">
    <property type="entry name" value="BCS1 AAA-TYPE ATPASE"/>
    <property type="match status" value="1"/>
</dbReference>
<dbReference type="KEGG" id="vg:80516688"/>
<evidence type="ECO:0000313" key="2">
    <source>
        <dbReference type="EMBL" id="QKU33675.1"/>
    </source>
</evidence>
<dbReference type="GO" id="GO:0016887">
    <property type="term" value="F:ATP hydrolysis activity"/>
    <property type="evidence" value="ECO:0007669"/>
    <property type="project" value="InterPro"/>
</dbReference>
<proteinExistence type="predicted"/>
<organism evidence="2">
    <name type="scientific">Tupanvirus deep ocean</name>
    <dbReference type="NCBI Taxonomy" id="2126984"/>
    <lineage>
        <taxon>Viruses</taxon>
        <taxon>Varidnaviria</taxon>
        <taxon>Bamfordvirae</taxon>
        <taxon>Nucleocytoviricota</taxon>
        <taxon>Megaviricetes</taxon>
        <taxon>Imitervirales</taxon>
        <taxon>Mimiviridae</taxon>
        <taxon>Megamimivirinae</taxon>
        <taxon>Tupanvirus</taxon>
        <taxon>Tupanvirus altamarinense</taxon>
    </lineage>
</organism>
<dbReference type="Gene3D" id="3.40.50.300">
    <property type="entry name" value="P-loop containing nucleotide triphosphate hydrolases"/>
    <property type="match status" value="1"/>
</dbReference>
<accession>A0A6N1NDT9</accession>
<reference evidence="2" key="2">
    <citation type="journal article" date="2018" name="Nat. Commun.">
        <title>Tailed giant Tupanvirus possesses the most complete translational apparatus of the known virosphere.</title>
        <authorList>
            <person name="Abrahao J."/>
            <person name="Silva L."/>
            <person name="Silva L.S."/>
            <person name="Khalil J.Y.B."/>
            <person name="Rodrigues R."/>
            <person name="Arantes T."/>
            <person name="Assis F."/>
            <person name="Boratto P."/>
            <person name="Andrade M."/>
            <person name="Kroon E.G."/>
            <person name="Ribeiro B."/>
            <person name="Bergier I."/>
            <person name="Seligmann H."/>
            <person name="Ghigo E."/>
            <person name="Colson P."/>
            <person name="Levasseur A."/>
            <person name="Kroemer G."/>
            <person name="Raoult D."/>
            <person name="La Scola B."/>
        </authorList>
    </citation>
    <scope>NUCLEOTIDE SEQUENCE [LARGE SCALE GENOMIC DNA]</scope>
    <source>
        <strain evidence="2">Deep ocean</strain>
    </source>
</reference>
<reference evidence="2" key="1">
    <citation type="submission" date="2017-06" db="EMBL/GenBank/DDBJ databases">
        <authorList>
            <person name="Assis F.L."/>
            <person name="Abrahao J.S."/>
            <person name="Silva L."/>
            <person name="Khalil J.B."/>
            <person name="Rodrigues R."/>
            <person name="Silva L.S."/>
            <person name="Boratto P."/>
            <person name="Andrade M."/>
            <person name="Kroon E.G."/>
            <person name="Ribeiro B."/>
            <person name="Bergier I."/>
            <person name="Seligmann H."/>
            <person name="Ghigo E."/>
            <person name="Colson P."/>
            <person name="Levasseur A."/>
            <person name="Raoult D."/>
            <person name="Scola B.L."/>
        </authorList>
    </citation>
    <scope>NUCLEOTIDE SEQUENCE</scope>
    <source>
        <strain evidence="2">Deep ocean</strain>
    </source>
</reference>
<protein>
    <submittedName>
        <fullName evidence="2">Aaa atpase domain-containing protein</fullName>
    </submittedName>
</protein>
<feature type="domain" description="ATPase AAA-type core" evidence="1">
    <location>
        <begin position="180"/>
        <end position="302"/>
    </location>
</feature>
<sequence length="378" mass="44192">MQTFRYKLTTDDFLIEKYVNHLRTDGNEYVYAGYTKDENNDIELKLLIPKGHTKIIYKGYEFEFEVIVYDDIHGLRDNTTKHEELYLTIFCESKEKSHNLLKSFINDAEDFCKSKNNNAIQMYIFSAGRGWILLSKLKKRNMDTIYLPKKIKSKIIRDIEEFYKSGDEYKKHGIPYTKKYLFHGPIATGKSSFIFALASYFSKNISMISFNNFLDDALLMSCVKGLDGDTILVLEDIDLLFVSKHERSETNNSLVSFNGLLNILDGFGRKEGLVIFMTTTNIGLLEGSLVRPGRIDDIITFETPNKKIVKEMYFDFFPSQKSMFKEFYEKISQYKLSIPMLQKFFFENRRCDNIINVIPEYSELVKLYPKENSSVLYN</sequence>
<dbReference type="GeneID" id="80516688"/>
<dbReference type="RefSeq" id="YP_010780283.1">
    <property type="nucleotide sequence ID" value="NC_075038.1"/>
</dbReference>
<dbReference type="GO" id="GO:0005524">
    <property type="term" value="F:ATP binding"/>
    <property type="evidence" value="ECO:0007669"/>
    <property type="project" value="InterPro"/>
</dbReference>
<dbReference type="InterPro" id="IPR003959">
    <property type="entry name" value="ATPase_AAA_core"/>
</dbReference>